<name>A0ACD5ZM51_AVESA</name>
<sequence>MSPSSNSSPNCSDLKKPSVDLVLHHIPRMSESESEEARIPPHVQPGFVKGMSLREPAYDKVHRGYILAEGIKPLVPLRLRYHGHFQEMMLYDDRYMVHIRALGLLPFIHMVNRGSPHMNHAAITALVDRWRSETQNFHLCSGEMTVTLQDMSMILALPIQGDPLCINIASDNWRERMCALTSGKCPGDTINSNREKLRVTARATFKWITQNFSTCPENASADEIRLYMPVLYVALTVMDKKWSWGSAALAFLYRQLDKACRRTRAEAYIGGPLLLLSVWIWERFPIGRPKHMPSKPYSDGGERLKWPTWTYNWDVVSKPPTDLQNAYLRYTNEFDNLLPEQVVWGVYGPRDNFGCEKFHLNPQCDMECNLWSMECPMICMWVVEHYMQQRVMRKFGLYQATSPD</sequence>
<accession>A0ACD5ZM51</accession>
<dbReference type="EnsemblPlants" id="AVESA.00010b.r2.6DG1180590.1">
    <property type="protein sequence ID" value="AVESA.00010b.r2.6DG1180590.1.CDS"/>
    <property type="gene ID" value="AVESA.00010b.r2.6DG1180590"/>
</dbReference>
<evidence type="ECO:0000313" key="1">
    <source>
        <dbReference type="EnsemblPlants" id="AVESA.00010b.r2.6DG1180590.1.CDS"/>
    </source>
</evidence>
<protein>
    <submittedName>
        <fullName evidence="1">Uncharacterized protein</fullName>
    </submittedName>
</protein>
<evidence type="ECO:0000313" key="2">
    <source>
        <dbReference type="Proteomes" id="UP001732700"/>
    </source>
</evidence>
<dbReference type="Proteomes" id="UP001732700">
    <property type="component" value="Chromosome 6D"/>
</dbReference>
<reference evidence="1" key="2">
    <citation type="submission" date="2025-09" db="UniProtKB">
        <authorList>
            <consortium name="EnsemblPlants"/>
        </authorList>
    </citation>
    <scope>IDENTIFICATION</scope>
</reference>
<keyword evidence="2" id="KW-1185">Reference proteome</keyword>
<organism evidence="1 2">
    <name type="scientific">Avena sativa</name>
    <name type="common">Oat</name>
    <dbReference type="NCBI Taxonomy" id="4498"/>
    <lineage>
        <taxon>Eukaryota</taxon>
        <taxon>Viridiplantae</taxon>
        <taxon>Streptophyta</taxon>
        <taxon>Embryophyta</taxon>
        <taxon>Tracheophyta</taxon>
        <taxon>Spermatophyta</taxon>
        <taxon>Magnoliopsida</taxon>
        <taxon>Liliopsida</taxon>
        <taxon>Poales</taxon>
        <taxon>Poaceae</taxon>
        <taxon>BOP clade</taxon>
        <taxon>Pooideae</taxon>
        <taxon>Poodae</taxon>
        <taxon>Poeae</taxon>
        <taxon>Poeae Chloroplast Group 1 (Aveneae type)</taxon>
        <taxon>Aveninae</taxon>
        <taxon>Avena</taxon>
    </lineage>
</organism>
<proteinExistence type="predicted"/>
<reference evidence="1" key="1">
    <citation type="submission" date="2021-05" db="EMBL/GenBank/DDBJ databases">
        <authorList>
            <person name="Scholz U."/>
            <person name="Mascher M."/>
            <person name="Fiebig A."/>
        </authorList>
    </citation>
    <scope>NUCLEOTIDE SEQUENCE [LARGE SCALE GENOMIC DNA]</scope>
</reference>